<sequence>MDRNILDAASGGALVDKTPAAARALIENMSLNSQQFSTRNNVVNQTKGVHEIQASSSSIKSLETRVDELTSLVKQLAVHKPQTAKVCGICTSPEHPTDTCPILQDEIITELPQAYAAAAALYNQN</sequence>
<organism evidence="1 2">
    <name type="scientific">Trifolium medium</name>
    <dbReference type="NCBI Taxonomy" id="97028"/>
    <lineage>
        <taxon>Eukaryota</taxon>
        <taxon>Viridiplantae</taxon>
        <taxon>Streptophyta</taxon>
        <taxon>Embryophyta</taxon>
        <taxon>Tracheophyta</taxon>
        <taxon>Spermatophyta</taxon>
        <taxon>Magnoliopsida</taxon>
        <taxon>eudicotyledons</taxon>
        <taxon>Gunneridae</taxon>
        <taxon>Pentapetalae</taxon>
        <taxon>rosids</taxon>
        <taxon>fabids</taxon>
        <taxon>Fabales</taxon>
        <taxon>Fabaceae</taxon>
        <taxon>Papilionoideae</taxon>
        <taxon>50 kb inversion clade</taxon>
        <taxon>NPAAA clade</taxon>
        <taxon>Hologalegina</taxon>
        <taxon>IRL clade</taxon>
        <taxon>Trifolieae</taxon>
        <taxon>Trifolium</taxon>
    </lineage>
</organism>
<dbReference type="AlphaFoldDB" id="A0A392QMU2"/>
<evidence type="ECO:0000313" key="1">
    <source>
        <dbReference type="EMBL" id="MCI25277.1"/>
    </source>
</evidence>
<feature type="non-terminal residue" evidence="1">
    <location>
        <position position="125"/>
    </location>
</feature>
<name>A0A392QMU2_9FABA</name>
<dbReference type="EMBL" id="LXQA010146300">
    <property type="protein sequence ID" value="MCI25277.1"/>
    <property type="molecule type" value="Genomic_DNA"/>
</dbReference>
<evidence type="ECO:0008006" key="3">
    <source>
        <dbReference type="Google" id="ProtNLM"/>
    </source>
</evidence>
<evidence type="ECO:0000313" key="2">
    <source>
        <dbReference type="Proteomes" id="UP000265520"/>
    </source>
</evidence>
<dbReference type="Proteomes" id="UP000265520">
    <property type="component" value="Unassembled WGS sequence"/>
</dbReference>
<reference evidence="1 2" key="1">
    <citation type="journal article" date="2018" name="Front. Plant Sci.">
        <title>Red Clover (Trifolium pratense) and Zigzag Clover (T. medium) - A Picture of Genomic Similarities and Differences.</title>
        <authorList>
            <person name="Dluhosova J."/>
            <person name="Istvanek J."/>
            <person name="Nedelnik J."/>
            <person name="Repkova J."/>
        </authorList>
    </citation>
    <scope>NUCLEOTIDE SEQUENCE [LARGE SCALE GENOMIC DNA]</scope>
    <source>
        <strain evidence="2">cv. 10/8</strain>
        <tissue evidence="1">Leaf</tissue>
    </source>
</reference>
<proteinExistence type="predicted"/>
<keyword evidence="2" id="KW-1185">Reference proteome</keyword>
<protein>
    <recommendedName>
        <fullName evidence="3">Retrotransposon gag protein</fullName>
    </recommendedName>
</protein>
<comment type="caution">
    <text evidence="1">The sequence shown here is derived from an EMBL/GenBank/DDBJ whole genome shotgun (WGS) entry which is preliminary data.</text>
</comment>
<accession>A0A392QMU2</accession>